<dbReference type="AlphaFoldDB" id="A0A3T0JUT8"/>
<evidence type="ECO:0000313" key="3">
    <source>
        <dbReference type="Proteomes" id="UP000282760"/>
    </source>
</evidence>
<feature type="transmembrane region" description="Helical" evidence="1">
    <location>
        <begin position="7"/>
        <end position="24"/>
    </location>
</feature>
<name>A0A3T0JUT8_PSESX</name>
<protein>
    <recommendedName>
        <fullName evidence="4">DUF4760 domain-containing protein</fullName>
    </recommendedName>
</protein>
<evidence type="ECO:0000256" key="1">
    <source>
        <dbReference type="SAM" id="Phobius"/>
    </source>
</evidence>
<keyword evidence="1" id="KW-1133">Transmembrane helix</keyword>
<dbReference type="Proteomes" id="UP000282760">
    <property type="component" value="Chromosome"/>
</dbReference>
<reference evidence="2 3" key="1">
    <citation type="submission" date="2017-11" db="EMBL/GenBank/DDBJ databases">
        <title>Effect of PGPRs.</title>
        <authorList>
            <person name="Oliva R."/>
            <person name="Nong J."/>
            <person name="Roman V."/>
        </authorList>
    </citation>
    <scope>NUCLEOTIDE SEQUENCE [LARGE SCALE GENOMIC DNA]</scope>
    <source>
        <strain evidence="2">Inb918</strain>
    </source>
</reference>
<feature type="transmembrane region" description="Helical" evidence="1">
    <location>
        <begin position="44"/>
        <end position="65"/>
    </location>
</feature>
<keyword evidence="1" id="KW-0812">Transmembrane</keyword>
<gene>
    <name evidence="2" type="ORF">CT157_14630</name>
</gene>
<proteinExistence type="predicted"/>
<evidence type="ECO:0008006" key="4">
    <source>
        <dbReference type="Google" id="ProtNLM"/>
    </source>
</evidence>
<sequence>MKELKLALLVFITASTVAVVPYFFTMYAAGNVSVSSNNQDWGGFGSYIGGVIAPAASLLAGYLVYKSFASNAHQQKLLLARESISRLDSVLEKKLDAPFNNDCLGAEYCGQPLRVVIYALSNQEVATSEGVNKGILSLLHNIAIMTESIRYYIGLLGAHPSTENDNHWLGDLEKSYWIEKYSAICSRMVRIVGLSSFEEKLSTEQLRSFQMVLGGDNGL</sequence>
<evidence type="ECO:0000313" key="2">
    <source>
        <dbReference type="EMBL" id="AZV27193.1"/>
    </source>
</evidence>
<accession>A0A3T0JUT8</accession>
<dbReference type="EMBL" id="CP024646">
    <property type="protein sequence ID" value="AZV27193.1"/>
    <property type="molecule type" value="Genomic_DNA"/>
</dbReference>
<keyword evidence="1" id="KW-0472">Membrane</keyword>
<organism evidence="2 3">
    <name type="scientific">Pseudomonas syringae</name>
    <dbReference type="NCBI Taxonomy" id="317"/>
    <lineage>
        <taxon>Bacteria</taxon>
        <taxon>Pseudomonadati</taxon>
        <taxon>Pseudomonadota</taxon>
        <taxon>Gammaproteobacteria</taxon>
        <taxon>Pseudomonadales</taxon>
        <taxon>Pseudomonadaceae</taxon>
        <taxon>Pseudomonas</taxon>
    </lineage>
</organism>